<dbReference type="SUPFAM" id="SSF51246">
    <property type="entry name" value="Rudiment single hybrid motif"/>
    <property type="match status" value="1"/>
</dbReference>
<comment type="cofactor">
    <cofactor evidence="1">
        <name>biotin</name>
        <dbReference type="ChEBI" id="CHEBI:57586"/>
    </cofactor>
</comment>
<dbReference type="Gene3D" id="3.30.470.20">
    <property type="entry name" value="ATP-grasp fold, B domain"/>
    <property type="match status" value="1"/>
</dbReference>
<dbReference type="Pfam" id="PF00364">
    <property type="entry name" value="Biotin_lipoyl"/>
    <property type="match status" value="1"/>
</dbReference>
<proteinExistence type="predicted"/>
<dbReference type="InterPro" id="IPR050856">
    <property type="entry name" value="Biotin_carboxylase_complex"/>
</dbReference>
<keyword evidence="9" id="KW-0092">Biotin</keyword>
<evidence type="ECO:0000256" key="9">
    <source>
        <dbReference type="ARBA" id="ARBA00023267"/>
    </source>
</evidence>
<dbReference type="InterPro" id="IPR005482">
    <property type="entry name" value="Biotin_COase_C"/>
</dbReference>
<dbReference type="Pfam" id="PF02786">
    <property type="entry name" value="CPSase_L_D2"/>
    <property type="match status" value="1"/>
</dbReference>
<evidence type="ECO:0000256" key="1">
    <source>
        <dbReference type="ARBA" id="ARBA00001953"/>
    </source>
</evidence>
<evidence type="ECO:0000256" key="5">
    <source>
        <dbReference type="ARBA" id="ARBA00017242"/>
    </source>
</evidence>
<dbReference type="SUPFAM" id="SSF52440">
    <property type="entry name" value="PreATP-grasp domain"/>
    <property type="match status" value="1"/>
</dbReference>
<dbReference type="PROSITE" id="PS50975">
    <property type="entry name" value="ATP_GRASP"/>
    <property type="match status" value="1"/>
</dbReference>
<dbReference type="PROSITE" id="PS00866">
    <property type="entry name" value="CPSASE_1"/>
    <property type="match status" value="1"/>
</dbReference>
<evidence type="ECO:0000256" key="4">
    <source>
        <dbReference type="ARBA" id="ARBA00011750"/>
    </source>
</evidence>
<dbReference type="Pfam" id="PF00289">
    <property type="entry name" value="Biotin_carb_N"/>
    <property type="match status" value="1"/>
</dbReference>
<organism evidence="12 13">
    <name type="scientific">Legionella pneumophila</name>
    <dbReference type="NCBI Taxonomy" id="446"/>
    <lineage>
        <taxon>Bacteria</taxon>
        <taxon>Pseudomonadati</taxon>
        <taxon>Pseudomonadota</taxon>
        <taxon>Gammaproteobacteria</taxon>
        <taxon>Legionellales</taxon>
        <taxon>Legionellaceae</taxon>
        <taxon>Legionella</taxon>
    </lineage>
</organism>
<dbReference type="PANTHER" id="PTHR18866:SF33">
    <property type="entry name" value="METHYLCROTONOYL-COA CARBOXYLASE SUBUNIT ALPHA, MITOCHONDRIAL-RELATED"/>
    <property type="match status" value="1"/>
</dbReference>
<evidence type="ECO:0000256" key="2">
    <source>
        <dbReference type="ARBA" id="ARBA00003761"/>
    </source>
</evidence>
<evidence type="ECO:0000313" key="12">
    <source>
        <dbReference type="EMBL" id="PPK30244.1"/>
    </source>
</evidence>
<dbReference type="InterPro" id="IPR011764">
    <property type="entry name" value="Biotin_carboxylation_dom"/>
</dbReference>
<dbReference type="InterPro" id="IPR001882">
    <property type="entry name" value="Biotin_BS"/>
</dbReference>
<evidence type="ECO:0000256" key="6">
    <source>
        <dbReference type="ARBA" id="ARBA00022598"/>
    </source>
</evidence>
<dbReference type="FunFam" id="3.40.50.20:FF:000010">
    <property type="entry name" value="Propionyl-CoA carboxylase subunit alpha"/>
    <property type="match status" value="1"/>
</dbReference>
<dbReference type="SMART" id="SM00878">
    <property type="entry name" value="Biotin_carb_C"/>
    <property type="match status" value="1"/>
</dbReference>
<dbReference type="InterPro" id="IPR005479">
    <property type="entry name" value="CPAse_ATP-bd"/>
</dbReference>
<comment type="catalytic activity">
    <reaction evidence="11">
        <text>N(6)-biotinyl-L-lysyl-[protein] + hydrogencarbonate + ATP = N(6)-carboxybiotinyl-L-lysyl-[protein] + ADP + phosphate + H(+)</text>
        <dbReference type="Rhea" id="RHEA:13501"/>
        <dbReference type="Rhea" id="RHEA-COMP:10505"/>
        <dbReference type="Rhea" id="RHEA-COMP:10506"/>
        <dbReference type="ChEBI" id="CHEBI:15378"/>
        <dbReference type="ChEBI" id="CHEBI:17544"/>
        <dbReference type="ChEBI" id="CHEBI:30616"/>
        <dbReference type="ChEBI" id="CHEBI:43474"/>
        <dbReference type="ChEBI" id="CHEBI:83144"/>
        <dbReference type="ChEBI" id="CHEBI:83145"/>
        <dbReference type="ChEBI" id="CHEBI:456216"/>
        <dbReference type="EC" id="6.3.4.14"/>
    </reaction>
</comment>
<dbReference type="FunFam" id="3.30.1490.20:FF:000003">
    <property type="entry name" value="acetyl-CoA carboxylase isoform X1"/>
    <property type="match status" value="1"/>
</dbReference>
<evidence type="ECO:0000256" key="3">
    <source>
        <dbReference type="ARBA" id="ARBA00004956"/>
    </source>
</evidence>
<dbReference type="PROSITE" id="PS50968">
    <property type="entry name" value="BIOTINYL_LIPOYL"/>
    <property type="match status" value="1"/>
</dbReference>
<dbReference type="PANTHER" id="PTHR18866">
    <property type="entry name" value="CARBOXYLASE:PYRUVATE/ACETYL-COA/PROPIONYL-COA CARBOXYLASE"/>
    <property type="match status" value="1"/>
</dbReference>
<dbReference type="AlphaFoldDB" id="A0A2S6EYI2"/>
<dbReference type="CDD" id="cd06850">
    <property type="entry name" value="biotinyl_domain"/>
    <property type="match status" value="1"/>
</dbReference>
<dbReference type="InterPro" id="IPR016185">
    <property type="entry name" value="PreATP-grasp_dom_sf"/>
</dbReference>
<evidence type="ECO:0000313" key="13">
    <source>
        <dbReference type="Proteomes" id="UP000239239"/>
    </source>
</evidence>
<evidence type="ECO:0000256" key="8">
    <source>
        <dbReference type="ARBA" id="ARBA00022840"/>
    </source>
</evidence>
<dbReference type="OrthoDB" id="9763189at2"/>
<dbReference type="PROSITE" id="PS50979">
    <property type="entry name" value="BC"/>
    <property type="match status" value="1"/>
</dbReference>
<dbReference type="InterPro" id="IPR011761">
    <property type="entry name" value="ATP-grasp"/>
</dbReference>
<gene>
    <name evidence="12" type="ORF">C3928_09195</name>
</gene>
<dbReference type="InterPro" id="IPR005481">
    <property type="entry name" value="BC-like_N"/>
</dbReference>
<evidence type="ECO:0000256" key="7">
    <source>
        <dbReference type="ARBA" id="ARBA00022741"/>
    </source>
</evidence>
<comment type="pathway">
    <text evidence="3">Lipid metabolism; malonyl-CoA biosynthesis; malonyl-CoA from acetyl-CoA: step 1/1.</text>
</comment>
<protein>
    <recommendedName>
        <fullName evidence="5">Biotin carboxylase</fullName>
    </recommendedName>
    <alternativeName>
        <fullName evidence="10">Acetyl-coenzyme A carboxylase biotin carboxylase subunit A</fullName>
    </alternativeName>
</protein>
<dbReference type="PROSITE" id="PS00188">
    <property type="entry name" value="BIOTIN"/>
    <property type="match status" value="1"/>
</dbReference>
<dbReference type="InterPro" id="IPR011054">
    <property type="entry name" value="Rudment_hybrid_motif"/>
</dbReference>
<dbReference type="Pfam" id="PF02785">
    <property type="entry name" value="Biotin_carb_C"/>
    <property type="match status" value="1"/>
</dbReference>
<comment type="caution">
    <text evidence="12">The sequence shown here is derived from an EMBL/GenBank/DDBJ whole genome shotgun (WGS) entry which is preliminary data.</text>
</comment>
<dbReference type="SUPFAM" id="SSF51230">
    <property type="entry name" value="Single hybrid motif"/>
    <property type="match status" value="1"/>
</dbReference>
<dbReference type="GO" id="GO:0046872">
    <property type="term" value="F:metal ion binding"/>
    <property type="evidence" value="ECO:0007669"/>
    <property type="project" value="InterPro"/>
</dbReference>
<dbReference type="PROSITE" id="PS00867">
    <property type="entry name" value="CPSASE_2"/>
    <property type="match status" value="1"/>
</dbReference>
<evidence type="ECO:0000256" key="11">
    <source>
        <dbReference type="ARBA" id="ARBA00048600"/>
    </source>
</evidence>
<dbReference type="EMBL" id="PQWY01000012">
    <property type="protein sequence ID" value="PPK30244.1"/>
    <property type="molecule type" value="Genomic_DNA"/>
</dbReference>
<sequence>MRDKKGLKHFSIKKYPTGIKVLDMFNKILIANRGEIACRIIKTAHSMGIQAVAVYSAADRNSLHVRLADSAYYIGEASAKESYLNIDHIIQAAKESGAQAIHPGYGFLSENPDFAKACEQAGIVFIGPSIKAMEAMASKQLAKQLLEKTKVPLTPGYHGIEQSEEKLLSEAKKIGFPVLIKAANGGGGKGMRAVHEEKEFHDALAGAKRESMASFADDTMIIERLVLNPRHVEVQVMADNHGNVVHLFERDCSIQRRHQKIIEEAPAPNLPPFLRQRLSEAACEVARSINYRGAGTVEFLVDGEDKFYFMEMNTRLQVEHPVTEMITGLDLVAWQIKVAANETLPLLQNQIQAEGHAIECRIYAEDPYQGFIPSIGQLQFLKEPSGDGIRIDTGVTLSSEITRYYDPMIAKLIAWGHNREEALQRLERSLAHYDIGGVKTNIPFLRAICQHVKFKEAKLSTDFLEKESINLPKPDNELTLLLAISCDYLGMVNRTTDPLLQETFAWQMHLLSHWVWRYQLNSTMIEVQITPIDNKKFKAKIDNKEIVIHARYDLDELIIEINQKSIKARVENKDHHLIFYTDKGQLSIERFYWNKLDAQTSAHKGQLTAPMPATVVAILKNIGEQVKAGESLIVLEAMKMEHTIHAPIDGILSDIFYSVGSQVNEGAELLALSESDT</sequence>
<dbReference type="NCBIfam" id="NF006367">
    <property type="entry name" value="PRK08591.1"/>
    <property type="match status" value="1"/>
</dbReference>
<dbReference type="Proteomes" id="UP000239239">
    <property type="component" value="Unassembled WGS sequence"/>
</dbReference>
<keyword evidence="8" id="KW-0067">ATP-binding</keyword>
<reference evidence="12 13" key="1">
    <citation type="submission" date="2018-02" db="EMBL/GenBank/DDBJ databases">
        <title>Draft genome sequences of four Legionella pneumophila clinical strains isolated in Ontario.</title>
        <authorList>
            <person name="Fortuna A."/>
            <person name="Ramnarine R."/>
            <person name="Li A."/>
            <person name="Frantz C."/>
            <person name="Mallo G."/>
        </authorList>
    </citation>
    <scope>NUCLEOTIDE SEQUENCE [LARGE SCALE GENOMIC DNA]</scope>
    <source>
        <strain evidence="12 13">LG61</strain>
    </source>
</reference>
<dbReference type="Gene3D" id="2.40.50.100">
    <property type="match status" value="1"/>
</dbReference>
<dbReference type="GO" id="GO:0005524">
    <property type="term" value="F:ATP binding"/>
    <property type="evidence" value="ECO:0007669"/>
    <property type="project" value="UniProtKB-UniRule"/>
</dbReference>
<dbReference type="InterPro" id="IPR000089">
    <property type="entry name" value="Biotin_lipoyl"/>
</dbReference>
<comment type="function">
    <text evidence="2">This protein is a component of the acetyl coenzyme A carboxylase complex; first, biotin carboxylase catalyzes the carboxylation of the carrier protein and then the transcarboxylase transfers the carboxyl group to form malonyl-CoA.</text>
</comment>
<dbReference type="InterPro" id="IPR011053">
    <property type="entry name" value="Single_hybrid_motif"/>
</dbReference>
<evidence type="ECO:0000256" key="10">
    <source>
        <dbReference type="ARBA" id="ARBA00033786"/>
    </source>
</evidence>
<keyword evidence="7" id="KW-0547">Nucleotide-binding</keyword>
<dbReference type="FunFam" id="3.30.470.20:FF:000028">
    <property type="entry name" value="Methylcrotonoyl-CoA carboxylase subunit alpha, mitochondrial"/>
    <property type="match status" value="1"/>
</dbReference>
<accession>A0A2S6EYI2</accession>
<name>A0A2S6EYI2_LEGPN</name>
<dbReference type="GO" id="GO:0004075">
    <property type="term" value="F:biotin carboxylase activity"/>
    <property type="evidence" value="ECO:0007669"/>
    <property type="project" value="UniProtKB-EC"/>
</dbReference>
<comment type="subunit">
    <text evidence="4">Acetyl-CoA carboxylase is a heterohexamer of biotin carboxyl carrier protein, biotin carboxylase and the two subunits of carboxyl transferase in a 2:2 complex.</text>
</comment>
<dbReference type="SUPFAM" id="SSF56059">
    <property type="entry name" value="Glutathione synthetase ATP-binding domain-like"/>
    <property type="match status" value="1"/>
</dbReference>
<keyword evidence="6" id="KW-0436">Ligase</keyword>